<proteinExistence type="predicted"/>
<protein>
    <submittedName>
        <fullName evidence="7">TetR/AcrR family transcriptional regulator</fullName>
    </submittedName>
</protein>
<dbReference type="PRINTS" id="PR00455">
    <property type="entry name" value="HTHTETR"/>
</dbReference>
<dbReference type="InterPro" id="IPR009057">
    <property type="entry name" value="Homeodomain-like_sf"/>
</dbReference>
<evidence type="ECO:0000259" key="6">
    <source>
        <dbReference type="PROSITE" id="PS50977"/>
    </source>
</evidence>
<keyword evidence="2 4" id="KW-0238">DNA-binding</keyword>
<dbReference type="RefSeq" id="WP_206559986.1">
    <property type="nucleotide sequence ID" value="NZ_JAFKCZ010000005.1"/>
</dbReference>
<feature type="domain" description="HTH tetR-type" evidence="6">
    <location>
        <begin position="11"/>
        <end position="71"/>
    </location>
</feature>
<dbReference type="GO" id="GO:0000976">
    <property type="term" value="F:transcription cis-regulatory region binding"/>
    <property type="evidence" value="ECO:0007669"/>
    <property type="project" value="TreeGrafter"/>
</dbReference>
<dbReference type="InterPro" id="IPR050109">
    <property type="entry name" value="HTH-type_TetR-like_transc_reg"/>
</dbReference>
<dbReference type="Proteomes" id="UP000664303">
    <property type="component" value="Unassembled WGS sequence"/>
</dbReference>
<name>A0A939DE77_9GAMM</name>
<evidence type="ECO:0000313" key="7">
    <source>
        <dbReference type="EMBL" id="MBN7796543.1"/>
    </source>
</evidence>
<dbReference type="PANTHER" id="PTHR30055:SF234">
    <property type="entry name" value="HTH-TYPE TRANSCRIPTIONAL REGULATOR BETI"/>
    <property type="match status" value="1"/>
</dbReference>
<dbReference type="Gene3D" id="1.10.357.10">
    <property type="entry name" value="Tetracycline Repressor, domain 2"/>
    <property type="match status" value="1"/>
</dbReference>
<evidence type="ECO:0000256" key="4">
    <source>
        <dbReference type="PROSITE-ProRule" id="PRU00335"/>
    </source>
</evidence>
<keyword evidence="5" id="KW-1133">Transmembrane helix</keyword>
<evidence type="ECO:0000256" key="5">
    <source>
        <dbReference type="SAM" id="Phobius"/>
    </source>
</evidence>
<comment type="caution">
    <text evidence="7">The sequence shown here is derived from an EMBL/GenBank/DDBJ whole genome shotgun (WGS) entry which is preliminary data.</text>
</comment>
<sequence length="215" mass="23993">MQGKSRETRSQQVRNAALNSAIEVFAEKGFEGATLGEIASLAGIKQPLLVYHFGNKEGLWEMAATQLMECFNTRQLSLYQDEVLLDDRQRLTGLLRSFILTLRELPAYGKFLLKEGSRISQRTQWLDHHFVPSVYREATFEDPRLQRVFGTVNLLRYVVAGGILYIVVAGPQLAVSAEEEGGIGDPPDQLHPLSDAMVEQLAQLLCSMVLSQIGE</sequence>
<dbReference type="PROSITE" id="PS50977">
    <property type="entry name" value="HTH_TETR_2"/>
    <property type="match status" value="1"/>
</dbReference>
<keyword evidence="8" id="KW-1185">Reference proteome</keyword>
<evidence type="ECO:0000313" key="8">
    <source>
        <dbReference type="Proteomes" id="UP000664303"/>
    </source>
</evidence>
<evidence type="ECO:0000256" key="3">
    <source>
        <dbReference type="ARBA" id="ARBA00023163"/>
    </source>
</evidence>
<reference evidence="7" key="1">
    <citation type="submission" date="2021-02" db="EMBL/GenBank/DDBJ databases">
        <title>PHA producing bacteria isolated from coastal sediment in Guangdong, Shenzhen.</title>
        <authorList>
            <person name="Zheng W."/>
            <person name="Yu S."/>
            <person name="Huang Y."/>
        </authorList>
    </citation>
    <scope>NUCLEOTIDE SEQUENCE</scope>
    <source>
        <strain evidence="7">TN14-10</strain>
    </source>
</reference>
<dbReference type="SUPFAM" id="SSF46689">
    <property type="entry name" value="Homeodomain-like"/>
    <property type="match status" value="1"/>
</dbReference>
<evidence type="ECO:0000256" key="1">
    <source>
        <dbReference type="ARBA" id="ARBA00023015"/>
    </source>
</evidence>
<dbReference type="EMBL" id="JAFKCZ010000005">
    <property type="protein sequence ID" value="MBN7796543.1"/>
    <property type="molecule type" value="Genomic_DNA"/>
</dbReference>
<dbReference type="Pfam" id="PF00440">
    <property type="entry name" value="TetR_N"/>
    <property type="match status" value="1"/>
</dbReference>
<keyword evidence="1" id="KW-0805">Transcription regulation</keyword>
<feature type="DNA-binding region" description="H-T-H motif" evidence="4">
    <location>
        <begin position="34"/>
        <end position="53"/>
    </location>
</feature>
<dbReference type="AlphaFoldDB" id="A0A939DE77"/>
<organism evidence="7 8">
    <name type="scientific">Parahaliea mediterranea</name>
    <dbReference type="NCBI Taxonomy" id="651086"/>
    <lineage>
        <taxon>Bacteria</taxon>
        <taxon>Pseudomonadati</taxon>
        <taxon>Pseudomonadota</taxon>
        <taxon>Gammaproteobacteria</taxon>
        <taxon>Cellvibrionales</taxon>
        <taxon>Halieaceae</taxon>
        <taxon>Parahaliea</taxon>
    </lineage>
</organism>
<evidence type="ECO:0000256" key="2">
    <source>
        <dbReference type="ARBA" id="ARBA00023125"/>
    </source>
</evidence>
<accession>A0A939DE77</accession>
<keyword evidence="3" id="KW-0804">Transcription</keyword>
<keyword evidence="5" id="KW-0812">Transmembrane</keyword>
<keyword evidence="5" id="KW-0472">Membrane</keyword>
<feature type="transmembrane region" description="Helical" evidence="5">
    <location>
        <begin position="154"/>
        <end position="174"/>
    </location>
</feature>
<gene>
    <name evidence="7" type="ORF">JYP50_08070</name>
</gene>
<dbReference type="GO" id="GO:0003700">
    <property type="term" value="F:DNA-binding transcription factor activity"/>
    <property type="evidence" value="ECO:0007669"/>
    <property type="project" value="TreeGrafter"/>
</dbReference>
<dbReference type="PANTHER" id="PTHR30055">
    <property type="entry name" value="HTH-TYPE TRANSCRIPTIONAL REGULATOR RUTR"/>
    <property type="match status" value="1"/>
</dbReference>
<dbReference type="InterPro" id="IPR001647">
    <property type="entry name" value="HTH_TetR"/>
</dbReference>